<dbReference type="PANTHER" id="PTHR28180">
    <property type="entry name" value="CONSERVED MITOCHONDRIAL PROTEIN-RELATED"/>
    <property type="match status" value="1"/>
</dbReference>
<dbReference type="Proteomes" id="UP000054485">
    <property type="component" value="Unassembled WGS sequence"/>
</dbReference>
<reference evidence="1 2" key="1">
    <citation type="submission" date="2014-04" db="EMBL/GenBank/DDBJ databases">
        <authorList>
            <consortium name="DOE Joint Genome Institute"/>
            <person name="Kuo A."/>
            <person name="Ruytinx J."/>
            <person name="Rineau F."/>
            <person name="Colpaert J."/>
            <person name="Kohler A."/>
            <person name="Nagy L.G."/>
            <person name="Floudas D."/>
            <person name="Copeland A."/>
            <person name="Barry K.W."/>
            <person name="Cichocki N."/>
            <person name="Veneault-Fourrey C."/>
            <person name="LaButti K."/>
            <person name="Lindquist E.A."/>
            <person name="Lipzen A."/>
            <person name="Lundell T."/>
            <person name="Morin E."/>
            <person name="Murat C."/>
            <person name="Sun H."/>
            <person name="Tunlid A."/>
            <person name="Henrissat B."/>
            <person name="Grigoriev I.V."/>
            <person name="Hibbett D.S."/>
            <person name="Martin F."/>
            <person name="Nordberg H.P."/>
            <person name="Cantor M.N."/>
            <person name="Hua S.X."/>
        </authorList>
    </citation>
    <scope>NUCLEOTIDE SEQUENCE [LARGE SCALE GENOMIC DNA]</scope>
    <source>
        <strain evidence="1 2">UH-Slu-Lm8-n1</strain>
    </source>
</reference>
<dbReference type="InterPro" id="IPR029032">
    <property type="entry name" value="AhpD-like"/>
</dbReference>
<dbReference type="SUPFAM" id="SSF69118">
    <property type="entry name" value="AhpD-like"/>
    <property type="match status" value="1"/>
</dbReference>
<proteinExistence type="predicted"/>
<name>A0A0D0BSX2_9AGAM</name>
<dbReference type="InterPro" id="IPR052999">
    <property type="entry name" value="PTS1_Protein"/>
</dbReference>
<organism evidence="1 2">
    <name type="scientific">Suillus luteus UH-Slu-Lm8-n1</name>
    <dbReference type="NCBI Taxonomy" id="930992"/>
    <lineage>
        <taxon>Eukaryota</taxon>
        <taxon>Fungi</taxon>
        <taxon>Dikarya</taxon>
        <taxon>Basidiomycota</taxon>
        <taxon>Agaricomycotina</taxon>
        <taxon>Agaricomycetes</taxon>
        <taxon>Agaricomycetidae</taxon>
        <taxon>Boletales</taxon>
        <taxon>Suillineae</taxon>
        <taxon>Suillaceae</taxon>
        <taxon>Suillus</taxon>
    </lineage>
</organism>
<protein>
    <submittedName>
        <fullName evidence="1">Unplaced genomic scaffold CY34scaffold_5, whole genome shotgun sequence</fullName>
    </submittedName>
</protein>
<evidence type="ECO:0000313" key="1">
    <source>
        <dbReference type="EMBL" id="KIK48752.1"/>
    </source>
</evidence>
<dbReference type="InParanoid" id="A0A0D0BSX2"/>
<keyword evidence="2" id="KW-1185">Reference proteome</keyword>
<dbReference type="OrthoDB" id="5392202at2759"/>
<accession>A0A0D0BSX2</accession>
<dbReference type="EMBL" id="KN835136">
    <property type="protein sequence ID" value="KIK48752.1"/>
    <property type="molecule type" value="Genomic_DNA"/>
</dbReference>
<dbReference type="STRING" id="930992.A0A0D0BSX2"/>
<sequence length="281" mass="31044">MVKHLPPAVKHLLTLRNPEVWPSPSLGKLHGVFNRTLNEAKQRNAENGWLVLSTCTLLTTNRPSSVGHLYRFVSRSDPNLLESRKSLAEVVYKAALMREAALKSVIFVGVPRTILSLTGLKDALEEDVYAALRKNSIREATPQTIEATVARGQALWNSIYQPHAVKLYNKLGDLHPDFIKFIIQAYGTILSPFPRGDLEQGNLTRALGSVVGIATLRAEGRVGPQLISHVFGLLKARNEENLNDEDKYLSSDEGTEWVVRTIDEIVDAVTSEEASSAKGKL</sequence>
<dbReference type="Gene3D" id="1.20.1290.10">
    <property type="entry name" value="AhpD-like"/>
    <property type="match status" value="1"/>
</dbReference>
<gene>
    <name evidence="1" type="ORF">CY34DRAFT_797903</name>
</gene>
<dbReference type="HOGENOM" id="CLU_069193_0_0_1"/>
<reference evidence="2" key="2">
    <citation type="submission" date="2015-01" db="EMBL/GenBank/DDBJ databases">
        <title>Evolutionary Origins and Diversification of the Mycorrhizal Mutualists.</title>
        <authorList>
            <consortium name="DOE Joint Genome Institute"/>
            <consortium name="Mycorrhizal Genomics Consortium"/>
            <person name="Kohler A."/>
            <person name="Kuo A."/>
            <person name="Nagy L.G."/>
            <person name="Floudas D."/>
            <person name="Copeland A."/>
            <person name="Barry K.W."/>
            <person name="Cichocki N."/>
            <person name="Veneault-Fourrey C."/>
            <person name="LaButti K."/>
            <person name="Lindquist E.A."/>
            <person name="Lipzen A."/>
            <person name="Lundell T."/>
            <person name="Morin E."/>
            <person name="Murat C."/>
            <person name="Riley R."/>
            <person name="Ohm R."/>
            <person name="Sun H."/>
            <person name="Tunlid A."/>
            <person name="Henrissat B."/>
            <person name="Grigoriev I.V."/>
            <person name="Hibbett D.S."/>
            <person name="Martin F."/>
        </authorList>
    </citation>
    <scope>NUCLEOTIDE SEQUENCE [LARGE SCALE GENOMIC DNA]</scope>
    <source>
        <strain evidence="2">UH-Slu-Lm8-n1</strain>
    </source>
</reference>
<dbReference type="PANTHER" id="PTHR28180:SF2">
    <property type="entry name" value="PEROXISOMAL PROTEIN 2"/>
    <property type="match status" value="1"/>
</dbReference>
<dbReference type="AlphaFoldDB" id="A0A0D0BSX2"/>
<evidence type="ECO:0000313" key="2">
    <source>
        <dbReference type="Proteomes" id="UP000054485"/>
    </source>
</evidence>